<feature type="domain" description="CAAX prenyl protease 2/Lysostaphin resistance protein A-like" evidence="2">
    <location>
        <begin position="109"/>
        <end position="201"/>
    </location>
</feature>
<dbReference type="AlphaFoldDB" id="A0A3E2TKN9"/>
<dbReference type="GO" id="GO:0006508">
    <property type="term" value="P:proteolysis"/>
    <property type="evidence" value="ECO:0007669"/>
    <property type="project" value="UniProtKB-KW"/>
</dbReference>
<feature type="transmembrane region" description="Helical" evidence="1">
    <location>
        <begin position="238"/>
        <end position="257"/>
    </location>
</feature>
<protein>
    <submittedName>
        <fullName evidence="3">CPBP family intramembrane metalloprotease</fullName>
    </submittedName>
</protein>
<proteinExistence type="predicted"/>
<keyword evidence="1" id="KW-0472">Membrane</keyword>
<feature type="transmembrane region" description="Helical" evidence="1">
    <location>
        <begin position="110"/>
        <end position="128"/>
    </location>
</feature>
<feature type="transmembrane region" description="Helical" evidence="1">
    <location>
        <begin position="7"/>
        <end position="27"/>
    </location>
</feature>
<dbReference type="PANTHER" id="PTHR39430">
    <property type="entry name" value="MEMBRANE-ASSOCIATED PROTEASE-RELATED"/>
    <property type="match status" value="1"/>
</dbReference>
<dbReference type="GO" id="GO:0080120">
    <property type="term" value="P:CAAX-box protein maturation"/>
    <property type="evidence" value="ECO:0007669"/>
    <property type="project" value="UniProtKB-ARBA"/>
</dbReference>
<evidence type="ECO:0000256" key="1">
    <source>
        <dbReference type="SAM" id="Phobius"/>
    </source>
</evidence>
<feature type="transmembrane region" description="Helical" evidence="1">
    <location>
        <begin position="163"/>
        <end position="182"/>
    </location>
</feature>
<name>A0A3E2TKN9_9FIRM</name>
<keyword evidence="4" id="KW-1185">Reference proteome</keyword>
<feature type="transmembrane region" description="Helical" evidence="1">
    <location>
        <begin position="76"/>
        <end position="98"/>
    </location>
</feature>
<keyword evidence="1" id="KW-1133">Transmembrane helix</keyword>
<feature type="transmembrane region" description="Helical" evidence="1">
    <location>
        <begin position="140"/>
        <end position="157"/>
    </location>
</feature>
<evidence type="ECO:0000313" key="4">
    <source>
        <dbReference type="Proteomes" id="UP000261011"/>
    </source>
</evidence>
<keyword evidence="1" id="KW-0812">Transmembrane</keyword>
<dbReference type="PANTHER" id="PTHR39430:SF1">
    <property type="entry name" value="PROTEASE"/>
    <property type="match status" value="1"/>
</dbReference>
<feature type="transmembrane region" description="Helical" evidence="1">
    <location>
        <begin position="39"/>
        <end position="56"/>
    </location>
</feature>
<dbReference type="Proteomes" id="UP000261011">
    <property type="component" value="Unassembled WGS sequence"/>
</dbReference>
<comment type="caution">
    <text evidence="3">The sequence shown here is derived from an EMBL/GenBank/DDBJ whole genome shotgun (WGS) entry which is preliminary data.</text>
</comment>
<dbReference type="GO" id="GO:0008237">
    <property type="term" value="F:metallopeptidase activity"/>
    <property type="evidence" value="ECO:0007669"/>
    <property type="project" value="UniProtKB-KW"/>
</dbReference>
<keyword evidence="3" id="KW-0482">Metalloprotease</keyword>
<keyword evidence="3" id="KW-0378">Hydrolase</keyword>
<gene>
    <name evidence="3" type="ORF">DXA39_00310</name>
</gene>
<dbReference type="Pfam" id="PF02517">
    <property type="entry name" value="Rce1-like"/>
    <property type="match status" value="1"/>
</dbReference>
<keyword evidence="3" id="KW-0645">Protease</keyword>
<dbReference type="OrthoDB" id="324900at2"/>
<accession>A0A3E2TKN9</accession>
<dbReference type="InterPro" id="IPR003675">
    <property type="entry name" value="Rce1/LyrA-like_dom"/>
</dbReference>
<feature type="transmembrane region" description="Helical" evidence="1">
    <location>
        <begin position="189"/>
        <end position="212"/>
    </location>
</feature>
<dbReference type="EMBL" id="QVEU01000001">
    <property type="protein sequence ID" value="RGB77932.1"/>
    <property type="molecule type" value="Genomic_DNA"/>
</dbReference>
<dbReference type="GO" id="GO:0004175">
    <property type="term" value="F:endopeptidase activity"/>
    <property type="evidence" value="ECO:0007669"/>
    <property type="project" value="UniProtKB-ARBA"/>
</dbReference>
<organism evidence="3 4">
    <name type="scientific">Anaerococcus nagyae</name>
    <dbReference type="NCBI Taxonomy" id="1755241"/>
    <lineage>
        <taxon>Bacteria</taxon>
        <taxon>Bacillati</taxon>
        <taxon>Bacillota</taxon>
        <taxon>Tissierellia</taxon>
        <taxon>Tissierellales</taxon>
        <taxon>Peptoniphilaceae</taxon>
        <taxon>Anaerococcus</taxon>
    </lineage>
</organism>
<reference evidence="3 4" key="1">
    <citation type="submission" date="2018-08" db="EMBL/GenBank/DDBJ databases">
        <title>A genome reference for cultivated species of the human gut microbiota.</title>
        <authorList>
            <person name="Zou Y."/>
            <person name="Xue W."/>
            <person name="Luo G."/>
        </authorList>
    </citation>
    <scope>NUCLEOTIDE SEQUENCE [LARGE SCALE GENOMIC DNA]</scope>
    <source>
        <strain evidence="3 4">OF01-3</strain>
    </source>
</reference>
<evidence type="ECO:0000259" key="2">
    <source>
        <dbReference type="Pfam" id="PF02517"/>
    </source>
</evidence>
<evidence type="ECO:0000313" key="3">
    <source>
        <dbReference type="EMBL" id="RGB77932.1"/>
    </source>
</evidence>
<sequence>MEKLMKTILKSIIFFVTWLVLSVLIPIPDSLDDAKWRFVAELISFAAIIIITYIFYRTDKDNIIVFPYNKSIKDLVLAILAGFIWFFLPFCLLKVFGYLEISSKNSIDMLPLWIFSAFINTIMQELLARGYIYQLIKREYNLWAASIVTTLIFTFMHGGAFEAGPIAVINVITMSLLMTIILEYSNSLVIPVIMHFIWNTFGGIIFGTVSLADDYPHLYNIKITGNQLISGGGFKMEGSIFVFIINIIMIFIVYYLYRRKKSICK</sequence>